<evidence type="ECO:0000313" key="1">
    <source>
        <dbReference type="EMBL" id="CAD1480000.1"/>
    </source>
</evidence>
<dbReference type="AlphaFoldDB" id="A0A6V7HHN6"/>
<feature type="non-terminal residue" evidence="1">
    <location>
        <position position="1"/>
    </location>
</feature>
<comment type="caution">
    <text evidence="1">The sequence shown here is derived from an EMBL/GenBank/DDBJ whole genome shotgun (WGS) entry which is preliminary data.</text>
</comment>
<proteinExistence type="predicted"/>
<evidence type="ECO:0000313" key="2">
    <source>
        <dbReference type="Proteomes" id="UP000752696"/>
    </source>
</evidence>
<sequence>SELEVSAERKKIIRYTVDYMSHLPLLLHTPNSARHLEKKSPD</sequence>
<keyword evidence="2" id="KW-1185">Reference proteome</keyword>
<organism evidence="1 2">
    <name type="scientific">Heterotrigona itama</name>
    <dbReference type="NCBI Taxonomy" id="395501"/>
    <lineage>
        <taxon>Eukaryota</taxon>
        <taxon>Metazoa</taxon>
        <taxon>Ecdysozoa</taxon>
        <taxon>Arthropoda</taxon>
        <taxon>Hexapoda</taxon>
        <taxon>Insecta</taxon>
        <taxon>Pterygota</taxon>
        <taxon>Neoptera</taxon>
        <taxon>Endopterygota</taxon>
        <taxon>Hymenoptera</taxon>
        <taxon>Apocrita</taxon>
        <taxon>Aculeata</taxon>
        <taxon>Apoidea</taxon>
        <taxon>Anthophila</taxon>
        <taxon>Apidae</taxon>
        <taxon>Heterotrigona</taxon>
    </lineage>
</organism>
<dbReference type="EMBL" id="CAJDYZ010011778">
    <property type="protein sequence ID" value="CAD1480000.1"/>
    <property type="molecule type" value="Genomic_DNA"/>
</dbReference>
<name>A0A6V7HHN6_9HYME</name>
<dbReference type="Proteomes" id="UP000752696">
    <property type="component" value="Unassembled WGS sequence"/>
</dbReference>
<gene>
    <name evidence="1" type="ORF">MHI_LOCUS892505</name>
</gene>
<feature type="non-terminal residue" evidence="1">
    <location>
        <position position="42"/>
    </location>
</feature>
<accession>A0A6V7HHN6</accession>
<reference evidence="1" key="1">
    <citation type="submission" date="2020-07" db="EMBL/GenBank/DDBJ databases">
        <authorList>
            <person name="Nazaruddin N."/>
        </authorList>
    </citation>
    <scope>NUCLEOTIDE SEQUENCE</scope>
</reference>
<protein>
    <submittedName>
        <fullName evidence="1">Uncharacterized protein</fullName>
    </submittedName>
</protein>